<dbReference type="PANTHER" id="PTHR22854:SF2">
    <property type="entry name" value="INDOLE-3-GLYCEROL-PHOSPHATE SYNTHASE"/>
    <property type="match status" value="1"/>
</dbReference>
<keyword evidence="5 9" id="KW-0210">Decarboxylase</keyword>
<dbReference type="GO" id="GO:0004640">
    <property type="term" value="F:phosphoribosylanthranilate isomerase activity"/>
    <property type="evidence" value="ECO:0007669"/>
    <property type="project" value="TreeGrafter"/>
</dbReference>
<evidence type="ECO:0000313" key="13">
    <source>
        <dbReference type="Proteomes" id="UP000660745"/>
    </source>
</evidence>
<comment type="caution">
    <text evidence="12">The sequence shown here is derived from an EMBL/GenBank/DDBJ whole genome shotgun (WGS) entry which is preliminary data.</text>
</comment>
<dbReference type="InterPro" id="IPR013785">
    <property type="entry name" value="Aldolase_TIM"/>
</dbReference>
<dbReference type="NCBIfam" id="NF001369">
    <property type="entry name" value="PRK00278.1-1"/>
    <property type="match status" value="1"/>
</dbReference>
<feature type="domain" description="Indole-3-glycerol phosphate synthase" evidence="11">
    <location>
        <begin position="48"/>
        <end position="299"/>
    </location>
</feature>
<evidence type="ECO:0000256" key="8">
    <source>
        <dbReference type="ARBA" id="ARBA00023239"/>
    </source>
</evidence>
<protein>
    <recommendedName>
        <fullName evidence="9">Indole-3-glycerol phosphate synthase</fullName>
        <shortName evidence="9">IGPS</shortName>
        <ecNumber evidence="9">4.1.1.48</ecNumber>
    </recommendedName>
</protein>
<dbReference type="CDD" id="cd00331">
    <property type="entry name" value="IGPS"/>
    <property type="match status" value="1"/>
</dbReference>
<dbReference type="NCBIfam" id="NF001377">
    <property type="entry name" value="PRK00278.2-4"/>
    <property type="match status" value="1"/>
</dbReference>
<dbReference type="HAMAP" id="MF_00134_B">
    <property type="entry name" value="IGPS_B"/>
    <property type="match status" value="1"/>
</dbReference>
<dbReference type="HAMAP" id="MF_00134_A">
    <property type="entry name" value="IGPS_A"/>
    <property type="match status" value="1"/>
</dbReference>
<dbReference type="Pfam" id="PF00218">
    <property type="entry name" value="IGPS"/>
    <property type="match status" value="1"/>
</dbReference>
<sequence>MTRSPPRADTIARQGQERTRRELLVSTPTVDRRDPKRVSERTEGPSVLDDILDGVRADLATRQRTVSLDDLKQQADRAPAPRDALAAVGGDRVSVIAEVKRSSPSKGALAAIADPAALAADYEAGGAHVISVLTERRKFGGSLEDLAAVRARVDIPILRKDFILTSYQLWEARAHGADLALLMVVCLEQEALVSLIERAESIGLTPLVEVHTEEELDRAVAAGARVVGINARNLKTLQVDRDVFAKLAPKVPDNVIKIAESGVRGPHDLLAYARAGADAVLVGESLVTGKDPRKAVEALVTAGAHPATRPDHGAEG</sequence>
<comment type="catalytic activity">
    <reaction evidence="1 9">
        <text>1-(2-carboxyphenylamino)-1-deoxy-D-ribulose 5-phosphate + H(+) = (1S,2R)-1-C-(indol-3-yl)glycerol 3-phosphate + CO2 + H2O</text>
        <dbReference type="Rhea" id="RHEA:23476"/>
        <dbReference type="ChEBI" id="CHEBI:15377"/>
        <dbReference type="ChEBI" id="CHEBI:15378"/>
        <dbReference type="ChEBI" id="CHEBI:16526"/>
        <dbReference type="ChEBI" id="CHEBI:58613"/>
        <dbReference type="ChEBI" id="CHEBI:58866"/>
        <dbReference type="EC" id="4.1.1.48"/>
    </reaction>
</comment>
<accession>A0A918E5J3</accession>
<organism evidence="12 13">
    <name type="scientific">Nonomuraea glycinis</name>
    <dbReference type="NCBI Taxonomy" id="2047744"/>
    <lineage>
        <taxon>Bacteria</taxon>
        <taxon>Bacillati</taxon>
        <taxon>Actinomycetota</taxon>
        <taxon>Actinomycetes</taxon>
        <taxon>Streptosporangiales</taxon>
        <taxon>Streptosporangiaceae</taxon>
        <taxon>Nonomuraea</taxon>
    </lineage>
</organism>
<keyword evidence="8 9" id="KW-0456">Lyase</keyword>
<dbReference type="PANTHER" id="PTHR22854">
    <property type="entry name" value="TRYPTOPHAN BIOSYNTHESIS PROTEIN"/>
    <property type="match status" value="1"/>
</dbReference>
<feature type="compositionally biased region" description="Basic and acidic residues" evidence="10">
    <location>
        <begin position="30"/>
        <end position="43"/>
    </location>
</feature>
<dbReference type="InterPro" id="IPR011060">
    <property type="entry name" value="RibuloseP-bd_barrel"/>
</dbReference>
<reference evidence="12" key="2">
    <citation type="submission" date="2020-09" db="EMBL/GenBank/DDBJ databases">
        <authorList>
            <person name="Sun Q."/>
            <person name="Zhou Y."/>
        </authorList>
    </citation>
    <scope>NUCLEOTIDE SEQUENCE</scope>
    <source>
        <strain evidence="12">CGMCC 4.7430</strain>
    </source>
</reference>
<evidence type="ECO:0000256" key="6">
    <source>
        <dbReference type="ARBA" id="ARBA00022822"/>
    </source>
</evidence>
<keyword evidence="6 9" id="KW-0822">Tryptophan biosynthesis</keyword>
<dbReference type="SUPFAM" id="SSF51366">
    <property type="entry name" value="Ribulose-phoshate binding barrel"/>
    <property type="match status" value="1"/>
</dbReference>
<evidence type="ECO:0000313" key="12">
    <source>
        <dbReference type="EMBL" id="GGP08086.1"/>
    </source>
</evidence>
<keyword evidence="13" id="KW-1185">Reference proteome</keyword>
<evidence type="ECO:0000259" key="11">
    <source>
        <dbReference type="Pfam" id="PF00218"/>
    </source>
</evidence>
<dbReference type="EC" id="4.1.1.48" evidence="9"/>
<dbReference type="EMBL" id="BMNK01000006">
    <property type="protein sequence ID" value="GGP08086.1"/>
    <property type="molecule type" value="Genomic_DNA"/>
</dbReference>
<evidence type="ECO:0000256" key="2">
    <source>
        <dbReference type="ARBA" id="ARBA00004696"/>
    </source>
</evidence>
<keyword evidence="7 9" id="KW-0057">Aromatic amino acid biosynthesis</keyword>
<evidence type="ECO:0000256" key="1">
    <source>
        <dbReference type="ARBA" id="ARBA00001633"/>
    </source>
</evidence>
<gene>
    <name evidence="12" type="primary">trpC1</name>
    <name evidence="9" type="synonym">trpC</name>
    <name evidence="12" type="ORF">GCM10012278_38390</name>
</gene>
<reference evidence="12" key="1">
    <citation type="journal article" date="2014" name="Int. J. Syst. Evol. Microbiol.">
        <title>Complete genome sequence of Corynebacterium casei LMG S-19264T (=DSM 44701T), isolated from a smear-ripened cheese.</title>
        <authorList>
            <consortium name="US DOE Joint Genome Institute (JGI-PGF)"/>
            <person name="Walter F."/>
            <person name="Albersmeier A."/>
            <person name="Kalinowski J."/>
            <person name="Ruckert C."/>
        </authorList>
    </citation>
    <scope>NUCLEOTIDE SEQUENCE</scope>
    <source>
        <strain evidence="12">CGMCC 4.7430</strain>
    </source>
</reference>
<comment type="pathway">
    <text evidence="2 9">Amino-acid biosynthesis; L-tryptophan biosynthesis; L-tryptophan from chorismate: step 4/5.</text>
</comment>
<feature type="region of interest" description="Disordered" evidence="10">
    <location>
        <begin position="1"/>
        <end position="45"/>
    </location>
</feature>
<dbReference type="Gene3D" id="3.20.20.70">
    <property type="entry name" value="Aldolase class I"/>
    <property type="match status" value="1"/>
</dbReference>
<evidence type="ECO:0000256" key="7">
    <source>
        <dbReference type="ARBA" id="ARBA00023141"/>
    </source>
</evidence>
<dbReference type="AlphaFoldDB" id="A0A918E5J3"/>
<evidence type="ECO:0000256" key="5">
    <source>
        <dbReference type="ARBA" id="ARBA00022793"/>
    </source>
</evidence>
<keyword evidence="4 9" id="KW-0028">Amino-acid biosynthesis</keyword>
<evidence type="ECO:0000256" key="9">
    <source>
        <dbReference type="HAMAP-Rule" id="MF_00134"/>
    </source>
</evidence>
<comment type="similarity">
    <text evidence="3 9">Belongs to the TrpC family.</text>
</comment>
<dbReference type="GO" id="GO:0000162">
    <property type="term" value="P:L-tryptophan biosynthetic process"/>
    <property type="evidence" value="ECO:0007669"/>
    <property type="project" value="UniProtKB-UniRule"/>
</dbReference>
<name>A0A918E5J3_9ACTN</name>
<proteinExistence type="inferred from homology"/>
<dbReference type="FunFam" id="3.20.20.70:FF:000024">
    <property type="entry name" value="Indole-3-glycerol phosphate synthase"/>
    <property type="match status" value="1"/>
</dbReference>
<evidence type="ECO:0000256" key="3">
    <source>
        <dbReference type="ARBA" id="ARBA00008737"/>
    </source>
</evidence>
<evidence type="ECO:0000256" key="4">
    <source>
        <dbReference type="ARBA" id="ARBA00022605"/>
    </source>
</evidence>
<dbReference type="PROSITE" id="PS00614">
    <property type="entry name" value="IGPS"/>
    <property type="match status" value="1"/>
</dbReference>
<dbReference type="InterPro" id="IPR013798">
    <property type="entry name" value="Indole-3-glycerol_P_synth_dom"/>
</dbReference>
<evidence type="ECO:0000256" key="10">
    <source>
        <dbReference type="SAM" id="MobiDB-lite"/>
    </source>
</evidence>
<dbReference type="Proteomes" id="UP000660745">
    <property type="component" value="Unassembled WGS sequence"/>
</dbReference>
<dbReference type="InterPro" id="IPR045186">
    <property type="entry name" value="Indole-3-glycerol_P_synth"/>
</dbReference>
<dbReference type="GO" id="GO:0004425">
    <property type="term" value="F:indole-3-glycerol-phosphate synthase activity"/>
    <property type="evidence" value="ECO:0007669"/>
    <property type="project" value="UniProtKB-UniRule"/>
</dbReference>
<dbReference type="InterPro" id="IPR001468">
    <property type="entry name" value="Indole-3-GlycerolPSynthase_CS"/>
</dbReference>